<comment type="caution">
    <text evidence="6">The sequence shown here is derived from an EMBL/GenBank/DDBJ whole genome shotgun (WGS) entry which is preliminary data.</text>
</comment>
<feature type="coiled-coil region" evidence="3">
    <location>
        <begin position="283"/>
        <end position="369"/>
    </location>
</feature>
<evidence type="ECO:0000313" key="7">
    <source>
        <dbReference type="Proteomes" id="UP000324897"/>
    </source>
</evidence>
<organism evidence="6 7">
    <name type="scientific">Eragrostis curvula</name>
    <name type="common">weeping love grass</name>
    <dbReference type="NCBI Taxonomy" id="38414"/>
    <lineage>
        <taxon>Eukaryota</taxon>
        <taxon>Viridiplantae</taxon>
        <taxon>Streptophyta</taxon>
        <taxon>Embryophyta</taxon>
        <taxon>Tracheophyta</taxon>
        <taxon>Spermatophyta</taxon>
        <taxon>Magnoliopsida</taxon>
        <taxon>Liliopsida</taxon>
        <taxon>Poales</taxon>
        <taxon>Poaceae</taxon>
        <taxon>PACMAD clade</taxon>
        <taxon>Chloridoideae</taxon>
        <taxon>Eragrostideae</taxon>
        <taxon>Eragrostidinae</taxon>
        <taxon>Eragrostis</taxon>
    </lineage>
</organism>
<sequence>MSVDEVTSVYVGGLPYEANEGMLRDAFEFYGTIVAVKVRVHAPFFSPSLLVLARALWKLCGWCQVINDHKVKGKCYGFVTFTHPKAAESAIAGMDGKKIGSRVVRVNEVRTRGPRDFGRDDFRRDRDDFRRDRDDFRRDPRRYGRDPYWDRRDRERSYERDRGDPYYDRDSDRSRDHDREIDYEHGGFNRENDYSIDQDRDHEADERRPRDHEAEERRPRDHEADEKRPRDHDQAVDMHNMDSDNDRDKELGPRKRFSRPKGRDSRDISSSSDDIQNDGKHQLVKAIQMREDLENEVNQIRDKVAAKEQHIADLQKKAQKLEDELATARKVSSDRQLAVTDLYKHFLQLQDYNDRVKTAEQKLQSLVDSAMAELDMAEDVTTKDGSYENGVV</sequence>
<feature type="domain" description="RRM" evidence="5">
    <location>
        <begin position="7"/>
        <end position="111"/>
    </location>
</feature>
<name>A0A5J9VAM1_9POAL</name>
<dbReference type="Gramene" id="TVU32995">
    <property type="protein sequence ID" value="TVU32995"/>
    <property type="gene ID" value="EJB05_24764"/>
</dbReference>
<reference evidence="6 7" key="1">
    <citation type="journal article" date="2019" name="Sci. Rep.">
        <title>A high-quality genome of Eragrostis curvula grass provides insights into Poaceae evolution and supports new strategies to enhance forage quality.</title>
        <authorList>
            <person name="Carballo J."/>
            <person name="Santos B.A.C.M."/>
            <person name="Zappacosta D."/>
            <person name="Garbus I."/>
            <person name="Selva J.P."/>
            <person name="Gallo C.A."/>
            <person name="Diaz A."/>
            <person name="Albertini E."/>
            <person name="Caccamo M."/>
            <person name="Echenique V."/>
        </authorList>
    </citation>
    <scope>NUCLEOTIDE SEQUENCE [LARGE SCALE GENOMIC DNA]</scope>
    <source>
        <strain evidence="7">cv. Victoria</strain>
        <tissue evidence="6">Leaf</tissue>
    </source>
</reference>
<feature type="compositionally biased region" description="Basic and acidic residues" evidence="4">
    <location>
        <begin position="159"/>
        <end position="253"/>
    </location>
</feature>
<gene>
    <name evidence="6" type="ORF">EJB05_24764</name>
</gene>
<protein>
    <recommendedName>
        <fullName evidence="5">RRM domain-containing protein</fullName>
    </recommendedName>
</protein>
<dbReference type="PANTHER" id="PTHR48024:SF56">
    <property type="entry name" value="HETEROGENEOUS NUCLEAR RIBONUCLEOPROTEIN A0"/>
    <property type="match status" value="1"/>
</dbReference>
<dbReference type="InterPro" id="IPR012677">
    <property type="entry name" value="Nucleotide-bd_a/b_plait_sf"/>
</dbReference>
<dbReference type="EMBL" id="RWGY01000011">
    <property type="protein sequence ID" value="TVU32995.1"/>
    <property type="molecule type" value="Genomic_DNA"/>
</dbReference>
<dbReference type="CDD" id="cd00590">
    <property type="entry name" value="RRM_SF"/>
    <property type="match status" value="1"/>
</dbReference>
<dbReference type="InterPro" id="IPR035979">
    <property type="entry name" value="RBD_domain_sf"/>
</dbReference>
<dbReference type="GO" id="GO:0003723">
    <property type="term" value="F:RNA binding"/>
    <property type="evidence" value="ECO:0007669"/>
    <property type="project" value="UniProtKB-UniRule"/>
</dbReference>
<accession>A0A5J9VAM1</accession>
<keyword evidence="7" id="KW-1185">Reference proteome</keyword>
<evidence type="ECO:0000259" key="5">
    <source>
        <dbReference type="PROSITE" id="PS50102"/>
    </source>
</evidence>
<dbReference type="GO" id="GO:0005739">
    <property type="term" value="C:mitochondrion"/>
    <property type="evidence" value="ECO:0007669"/>
    <property type="project" value="TreeGrafter"/>
</dbReference>
<proteinExistence type="predicted"/>
<evidence type="ECO:0000256" key="1">
    <source>
        <dbReference type="ARBA" id="ARBA00022884"/>
    </source>
</evidence>
<dbReference type="OrthoDB" id="272703at2759"/>
<dbReference type="SMART" id="SM00360">
    <property type="entry name" value="RRM"/>
    <property type="match status" value="1"/>
</dbReference>
<dbReference type="SUPFAM" id="SSF54928">
    <property type="entry name" value="RNA-binding domain, RBD"/>
    <property type="match status" value="1"/>
</dbReference>
<keyword evidence="1 2" id="KW-0694">RNA-binding</keyword>
<feature type="region of interest" description="Disordered" evidence="4">
    <location>
        <begin position="159"/>
        <end position="279"/>
    </location>
</feature>
<dbReference type="Proteomes" id="UP000324897">
    <property type="component" value="Chromosome 1"/>
</dbReference>
<dbReference type="PROSITE" id="PS50102">
    <property type="entry name" value="RRM"/>
    <property type="match status" value="1"/>
</dbReference>
<dbReference type="GO" id="GO:0005634">
    <property type="term" value="C:nucleus"/>
    <property type="evidence" value="ECO:0007669"/>
    <property type="project" value="TreeGrafter"/>
</dbReference>
<dbReference type="Gene3D" id="3.30.70.330">
    <property type="match status" value="1"/>
</dbReference>
<evidence type="ECO:0000256" key="3">
    <source>
        <dbReference type="SAM" id="Coils"/>
    </source>
</evidence>
<feature type="non-terminal residue" evidence="6">
    <location>
        <position position="1"/>
    </location>
</feature>
<evidence type="ECO:0000256" key="2">
    <source>
        <dbReference type="PROSITE-ProRule" id="PRU00176"/>
    </source>
</evidence>
<dbReference type="Pfam" id="PF00076">
    <property type="entry name" value="RRM_1"/>
    <property type="match status" value="2"/>
</dbReference>
<dbReference type="InterPro" id="IPR050886">
    <property type="entry name" value="RNA-binding_reg"/>
</dbReference>
<dbReference type="AlphaFoldDB" id="A0A5J9VAM1"/>
<evidence type="ECO:0000313" key="6">
    <source>
        <dbReference type="EMBL" id="TVU32995.1"/>
    </source>
</evidence>
<keyword evidence="3" id="KW-0175">Coiled coil</keyword>
<dbReference type="InterPro" id="IPR000504">
    <property type="entry name" value="RRM_dom"/>
</dbReference>
<dbReference type="PANTHER" id="PTHR48024">
    <property type="entry name" value="GEO13361P1-RELATED"/>
    <property type="match status" value="1"/>
</dbReference>
<evidence type="ECO:0000256" key="4">
    <source>
        <dbReference type="SAM" id="MobiDB-lite"/>
    </source>
</evidence>